<name>A0ABV6RC48_9MICO</name>
<dbReference type="RefSeq" id="WP_376980767.1">
    <property type="nucleotide sequence ID" value="NZ_JBHLSV010000012.1"/>
</dbReference>
<protein>
    <recommendedName>
        <fullName evidence="3">Helix-turn-helix domain-containing protein</fullName>
    </recommendedName>
</protein>
<gene>
    <name evidence="1" type="ORF">ACFFF6_11400</name>
</gene>
<proteinExistence type="predicted"/>
<dbReference type="EMBL" id="JBHLSV010000012">
    <property type="protein sequence ID" value="MFC0674561.1"/>
    <property type="molecule type" value="Genomic_DNA"/>
</dbReference>
<accession>A0ABV6RC48</accession>
<evidence type="ECO:0008006" key="3">
    <source>
        <dbReference type="Google" id="ProtNLM"/>
    </source>
</evidence>
<reference evidence="1 2" key="1">
    <citation type="submission" date="2024-09" db="EMBL/GenBank/DDBJ databases">
        <authorList>
            <person name="Sun Q."/>
            <person name="Mori K."/>
        </authorList>
    </citation>
    <scope>NUCLEOTIDE SEQUENCE [LARGE SCALE GENOMIC DNA]</scope>
    <source>
        <strain evidence="1 2">CICC 10874</strain>
    </source>
</reference>
<keyword evidence="2" id="KW-1185">Reference proteome</keyword>
<evidence type="ECO:0000313" key="1">
    <source>
        <dbReference type="EMBL" id="MFC0674561.1"/>
    </source>
</evidence>
<organism evidence="1 2">
    <name type="scientific">Brachybacterium hainanense</name>
    <dbReference type="NCBI Taxonomy" id="1541174"/>
    <lineage>
        <taxon>Bacteria</taxon>
        <taxon>Bacillati</taxon>
        <taxon>Actinomycetota</taxon>
        <taxon>Actinomycetes</taxon>
        <taxon>Micrococcales</taxon>
        <taxon>Dermabacteraceae</taxon>
        <taxon>Brachybacterium</taxon>
    </lineage>
</organism>
<sequence length="108" mass="11602">MTAAPTLERLYSLRELAEANYGTRTTLTKRIHEGTLPALKVNGSYKVREQDLHLLAEPVSPAALDDASSDEASGLDDLASLAAQMVSTWPALTPERKRELGRLLGGAA</sequence>
<comment type="caution">
    <text evidence="1">The sequence shown here is derived from an EMBL/GenBank/DDBJ whole genome shotgun (WGS) entry which is preliminary data.</text>
</comment>
<evidence type="ECO:0000313" key="2">
    <source>
        <dbReference type="Proteomes" id="UP001589793"/>
    </source>
</evidence>
<dbReference type="Proteomes" id="UP001589793">
    <property type="component" value="Unassembled WGS sequence"/>
</dbReference>